<organism evidence="1 2">
    <name type="scientific">Operophtera brumata</name>
    <name type="common">Winter moth</name>
    <name type="synonym">Phalaena brumata</name>
    <dbReference type="NCBI Taxonomy" id="104452"/>
    <lineage>
        <taxon>Eukaryota</taxon>
        <taxon>Metazoa</taxon>
        <taxon>Ecdysozoa</taxon>
        <taxon>Arthropoda</taxon>
        <taxon>Hexapoda</taxon>
        <taxon>Insecta</taxon>
        <taxon>Pterygota</taxon>
        <taxon>Neoptera</taxon>
        <taxon>Endopterygota</taxon>
        <taxon>Lepidoptera</taxon>
        <taxon>Glossata</taxon>
        <taxon>Ditrysia</taxon>
        <taxon>Geometroidea</taxon>
        <taxon>Geometridae</taxon>
        <taxon>Larentiinae</taxon>
        <taxon>Operophtera</taxon>
    </lineage>
</organism>
<sequence>MLCHFGLLDYTERNRWIVSIWSSTPHKQPPLDYTELKNQQQLGIYIHQHPEEYHVHRETEVPPSISQQPLTASQEYLELHKRESDI</sequence>
<proteinExistence type="predicted"/>
<evidence type="ECO:0000313" key="2">
    <source>
        <dbReference type="Proteomes" id="UP000037510"/>
    </source>
</evidence>
<reference evidence="1 2" key="1">
    <citation type="journal article" date="2015" name="Genome Biol. Evol.">
        <title>The genome of winter moth (Operophtera brumata) provides a genomic perspective on sexual dimorphism and phenology.</title>
        <authorList>
            <person name="Derks M.F."/>
            <person name="Smit S."/>
            <person name="Salis L."/>
            <person name="Schijlen E."/>
            <person name="Bossers A."/>
            <person name="Mateman C."/>
            <person name="Pijl A.S."/>
            <person name="de Ridder D."/>
            <person name="Groenen M.A."/>
            <person name="Visser M.E."/>
            <person name="Megens H.J."/>
        </authorList>
    </citation>
    <scope>NUCLEOTIDE SEQUENCE [LARGE SCALE GENOMIC DNA]</scope>
    <source>
        <strain evidence="1">WM2013NL</strain>
        <tissue evidence="1">Head and thorax</tissue>
    </source>
</reference>
<protein>
    <submittedName>
        <fullName evidence="1">Uncharacterized protein</fullName>
    </submittedName>
</protein>
<evidence type="ECO:0000313" key="1">
    <source>
        <dbReference type="EMBL" id="KOB67843.1"/>
    </source>
</evidence>
<keyword evidence="2" id="KW-1185">Reference proteome</keyword>
<accession>A0A0L7KX53</accession>
<dbReference type="EMBL" id="JTDY01004715">
    <property type="protein sequence ID" value="KOB67843.1"/>
    <property type="molecule type" value="Genomic_DNA"/>
</dbReference>
<dbReference type="Proteomes" id="UP000037510">
    <property type="component" value="Unassembled WGS sequence"/>
</dbReference>
<name>A0A0L7KX53_OPEBR</name>
<comment type="caution">
    <text evidence="1">The sequence shown here is derived from an EMBL/GenBank/DDBJ whole genome shotgun (WGS) entry which is preliminary data.</text>
</comment>
<dbReference type="AlphaFoldDB" id="A0A0L7KX53"/>
<gene>
    <name evidence="1" type="ORF">OBRU01_19146</name>
</gene>